<evidence type="ECO:0000313" key="2">
    <source>
        <dbReference type="Proteomes" id="UP000626109"/>
    </source>
</evidence>
<reference evidence="1" key="1">
    <citation type="submission" date="2021-02" db="EMBL/GenBank/DDBJ databases">
        <authorList>
            <person name="Dougan E. K."/>
            <person name="Rhodes N."/>
            <person name="Thang M."/>
            <person name="Chan C."/>
        </authorList>
    </citation>
    <scope>NUCLEOTIDE SEQUENCE</scope>
</reference>
<gene>
    <name evidence="1" type="ORF">PGLA2088_LOCUS38508</name>
</gene>
<dbReference type="EMBL" id="CAJNNW010032780">
    <property type="protein sequence ID" value="CAE8715382.1"/>
    <property type="molecule type" value="Genomic_DNA"/>
</dbReference>
<organism evidence="1 2">
    <name type="scientific">Polarella glacialis</name>
    <name type="common">Dinoflagellate</name>
    <dbReference type="NCBI Taxonomy" id="89957"/>
    <lineage>
        <taxon>Eukaryota</taxon>
        <taxon>Sar</taxon>
        <taxon>Alveolata</taxon>
        <taxon>Dinophyceae</taxon>
        <taxon>Suessiales</taxon>
        <taxon>Suessiaceae</taxon>
        <taxon>Polarella</taxon>
    </lineage>
</organism>
<dbReference type="AlphaFoldDB" id="A0A813KXT6"/>
<dbReference type="Proteomes" id="UP000626109">
    <property type="component" value="Unassembled WGS sequence"/>
</dbReference>
<protein>
    <submittedName>
        <fullName evidence="1">Uncharacterized protein</fullName>
    </submittedName>
</protein>
<accession>A0A813KXT6</accession>
<sequence length="116" mass="13332">FFTQPSCSSVFRCGRTLEQLVQQLRAGEVDPERDDFLILNVVGACVKNLGTIYYALDHRRLKCLKEAGCARVRIRLAHDALEEFVRKASDKLGLRRDILVRKSKKRPRDEETPLAF</sequence>
<name>A0A813KXT6_POLGL</name>
<comment type="caution">
    <text evidence="1">The sequence shown here is derived from an EMBL/GenBank/DDBJ whole genome shotgun (WGS) entry which is preliminary data.</text>
</comment>
<feature type="non-terminal residue" evidence="1">
    <location>
        <position position="116"/>
    </location>
</feature>
<evidence type="ECO:0000313" key="1">
    <source>
        <dbReference type="EMBL" id="CAE8715382.1"/>
    </source>
</evidence>
<proteinExistence type="predicted"/>